<dbReference type="STRING" id="1189325.SAMN04488119_105152"/>
<name>A0A1M7TAJ8_9RHOB</name>
<feature type="domain" description="NnrU" evidence="6">
    <location>
        <begin position="3"/>
        <end position="180"/>
    </location>
</feature>
<protein>
    <submittedName>
        <fullName evidence="7">NnrU protein</fullName>
    </submittedName>
</protein>
<dbReference type="OrthoDB" id="5293641at2"/>
<feature type="transmembrane region" description="Helical" evidence="5">
    <location>
        <begin position="36"/>
        <end position="56"/>
    </location>
</feature>
<evidence type="ECO:0000256" key="5">
    <source>
        <dbReference type="SAM" id="Phobius"/>
    </source>
</evidence>
<feature type="transmembrane region" description="Helical" evidence="5">
    <location>
        <begin position="159"/>
        <end position="180"/>
    </location>
</feature>
<dbReference type="RefSeq" id="WP_072747345.1">
    <property type="nucleotide sequence ID" value="NZ_FOHL01000005.1"/>
</dbReference>
<sequence>MTLLILGLALWWIGHLFPLVTPGARAALAARLGENAYKGLFSLAALAAIALMVVGYRQADFIPLWEPPAWARHLNNLLMLFAVGLFGASHSTGNVKRFVRHPMLSAVAVWAAAHLLVNGDAASAALFGGMGLWALAAMRAANARDGAWTRPAPAPLRKDLILVAITLVAYAAIAAIHGWLGRPVFPG</sequence>
<evidence type="ECO:0000259" key="6">
    <source>
        <dbReference type="Pfam" id="PF07298"/>
    </source>
</evidence>
<dbReference type="GO" id="GO:0016020">
    <property type="term" value="C:membrane"/>
    <property type="evidence" value="ECO:0007669"/>
    <property type="project" value="UniProtKB-SubCell"/>
</dbReference>
<gene>
    <name evidence="7" type="ORF">SAMN05216200_105151</name>
</gene>
<accession>A0A1M7TAJ8</accession>
<feature type="transmembrane region" description="Helical" evidence="5">
    <location>
        <begin position="77"/>
        <end position="95"/>
    </location>
</feature>
<dbReference type="AlphaFoldDB" id="A0A1M7TAJ8"/>
<keyword evidence="3 5" id="KW-1133">Transmembrane helix</keyword>
<evidence type="ECO:0000313" key="8">
    <source>
        <dbReference type="Proteomes" id="UP000184066"/>
    </source>
</evidence>
<evidence type="ECO:0000256" key="2">
    <source>
        <dbReference type="ARBA" id="ARBA00022692"/>
    </source>
</evidence>
<proteinExistence type="predicted"/>
<reference evidence="7 8" key="1">
    <citation type="submission" date="2016-12" db="EMBL/GenBank/DDBJ databases">
        <authorList>
            <person name="Song W.-J."/>
            <person name="Kurnit D.M."/>
        </authorList>
    </citation>
    <scope>NUCLEOTIDE SEQUENCE [LARGE SCALE GENOMIC DNA]</scope>
    <source>
        <strain evidence="7 8">CGMCC 1.10808</strain>
    </source>
</reference>
<dbReference type="Proteomes" id="UP000184066">
    <property type="component" value="Unassembled WGS sequence"/>
</dbReference>
<organism evidence="7 8">
    <name type="scientific">Oceanicella actignis</name>
    <dbReference type="NCBI Taxonomy" id="1189325"/>
    <lineage>
        <taxon>Bacteria</taxon>
        <taxon>Pseudomonadati</taxon>
        <taxon>Pseudomonadota</taxon>
        <taxon>Alphaproteobacteria</taxon>
        <taxon>Rhodobacterales</taxon>
        <taxon>Paracoccaceae</taxon>
        <taxon>Oceanicella</taxon>
    </lineage>
</organism>
<comment type="subcellular location">
    <subcellularLocation>
        <location evidence="1">Membrane</location>
        <topology evidence="1">Multi-pass membrane protein</topology>
    </subcellularLocation>
</comment>
<evidence type="ECO:0000256" key="4">
    <source>
        <dbReference type="ARBA" id="ARBA00023136"/>
    </source>
</evidence>
<dbReference type="InterPro" id="IPR009915">
    <property type="entry name" value="NnrU_dom"/>
</dbReference>
<keyword evidence="8" id="KW-1185">Reference proteome</keyword>
<evidence type="ECO:0000256" key="1">
    <source>
        <dbReference type="ARBA" id="ARBA00004141"/>
    </source>
</evidence>
<keyword evidence="2 5" id="KW-0812">Transmembrane</keyword>
<dbReference type="EMBL" id="FRDL01000005">
    <property type="protein sequence ID" value="SHN67742.1"/>
    <property type="molecule type" value="Genomic_DNA"/>
</dbReference>
<feature type="transmembrane region" description="Helical" evidence="5">
    <location>
        <begin position="115"/>
        <end position="138"/>
    </location>
</feature>
<evidence type="ECO:0000256" key="3">
    <source>
        <dbReference type="ARBA" id="ARBA00022989"/>
    </source>
</evidence>
<keyword evidence="4 5" id="KW-0472">Membrane</keyword>
<dbReference type="Pfam" id="PF07298">
    <property type="entry name" value="NnrU"/>
    <property type="match status" value="1"/>
</dbReference>
<evidence type="ECO:0000313" key="7">
    <source>
        <dbReference type="EMBL" id="SHN67742.1"/>
    </source>
</evidence>